<feature type="region of interest" description="Disordered" evidence="1">
    <location>
        <begin position="1"/>
        <end position="33"/>
    </location>
</feature>
<comment type="caution">
    <text evidence="3">The sequence shown here is derived from an EMBL/GenBank/DDBJ whole genome shotgun (WGS) entry which is preliminary data.</text>
</comment>
<dbReference type="Pfam" id="PF24623">
    <property type="entry name" value="Phage_zn_bind_8"/>
    <property type="match status" value="1"/>
</dbReference>
<feature type="region of interest" description="Disordered" evidence="1">
    <location>
        <begin position="95"/>
        <end position="123"/>
    </location>
</feature>
<feature type="region of interest" description="Disordered" evidence="1">
    <location>
        <begin position="243"/>
        <end position="342"/>
    </location>
</feature>
<feature type="compositionally biased region" description="Gly residues" evidence="1">
    <location>
        <begin position="262"/>
        <end position="272"/>
    </location>
</feature>
<evidence type="ECO:0000313" key="3">
    <source>
        <dbReference type="EMBL" id="MDX3037249.1"/>
    </source>
</evidence>
<feature type="region of interest" description="Disordered" evidence="1">
    <location>
        <begin position="595"/>
        <end position="624"/>
    </location>
</feature>
<evidence type="ECO:0000256" key="1">
    <source>
        <dbReference type="SAM" id="MobiDB-lite"/>
    </source>
</evidence>
<organism evidence="3 4">
    <name type="scientific">Streptomyces caniscabiei</name>
    <dbReference type="NCBI Taxonomy" id="2746961"/>
    <lineage>
        <taxon>Bacteria</taxon>
        <taxon>Bacillati</taxon>
        <taxon>Actinomycetota</taxon>
        <taxon>Actinomycetes</taxon>
        <taxon>Kitasatosporales</taxon>
        <taxon>Streptomycetaceae</taxon>
        <taxon>Streptomyces</taxon>
    </lineage>
</organism>
<feature type="compositionally biased region" description="Polar residues" evidence="1">
    <location>
        <begin position="615"/>
        <end position="624"/>
    </location>
</feature>
<evidence type="ECO:0000313" key="4">
    <source>
        <dbReference type="Proteomes" id="UP001282474"/>
    </source>
</evidence>
<dbReference type="RefSeq" id="WP_193383370.1">
    <property type="nucleotide sequence ID" value="NZ_JABXWI010000001.1"/>
</dbReference>
<feature type="domain" description="DNA-binding phage zinc finger" evidence="2">
    <location>
        <begin position="577"/>
        <end position="618"/>
    </location>
</feature>
<gene>
    <name evidence="3" type="ORF">PV383_08715</name>
</gene>
<dbReference type="Proteomes" id="UP001282474">
    <property type="component" value="Unassembled WGS sequence"/>
</dbReference>
<evidence type="ECO:0000259" key="2">
    <source>
        <dbReference type="Pfam" id="PF24623"/>
    </source>
</evidence>
<accession>A0ABU4MLB4</accession>
<dbReference type="EMBL" id="JARAWJ010000005">
    <property type="protein sequence ID" value="MDX3037249.1"/>
    <property type="molecule type" value="Genomic_DNA"/>
</dbReference>
<reference evidence="3 4" key="1">
    <citation type="journal article" date="2023" name="Microb. Genom.">
        <title>Mesoterricola silvestris gen. nov., sp. nov., Mesoterricola sediminis sp. nov., Geothrix oryzae sp. nov., Geothrix edaphica sp. nov., Geothrix rubra sp. nov., and Geothrix limicola sp. nov., six novel members of Acidobacteriota isolated from soils.</title>
        <authorList>
            <person name="Weisberg A.J."/>
            <person name="Pearce E."/>
            <person name="Kramer C.G."/>
            <person name="Chang J.H."/>
            <person name="Clarke C.R."/>
        </authorList>
    </citation>
    <scope>NUCLEOTIDE SEQUENCE [LARGE SCALE GENOMIC DNA]</scope>
    <source>
        <strain evidence="3 4">NE20-4-1</strain>
    </source>
</reference>
<sequence length="624" mass="66788">MTAARAAAAEPRHLRGGAGSAARVRPRRPQRRAVQQVEIPERVYRGSHYSDAFVKAWAKMAALDVDTNPEHCNAHVSVMARYCGLSTRSFERALTEGHAPGPDGGAPEFSTRRMTRTSGKGRTAIRQVRPVVDGERYVTVSVAMCDALEPRRLRAALLMAHTAKYSPGYQPTAAELAGELFHHDGDSAGRPLSERTARRIVHDLEATGWVSVGHRAGHQGRHTVSVNSHPILAEQLALDIDPAQAAAPAADRAGEASADNHGGSGPATGGGSLAIKEDHGVPTDAVAPRQEVGGSRRRRLTVGEPATDAADLADGTFGPGTLRAPRGNRPTPNSPAGAVPYGGPELRWSERIHISLAPVRHLLQQPDVNRFLLRKVAHAIGAQLDQAAHNLMTPQRMAARIATRYRDAGEIRDIAAWLLAVGIVPKGCGQILCENGQLWPTGATCETCATNRQTTSEHWRQARALQDRLEEVRAQRAAGGEQLPAKATYRQRQHATDADVLAVATEHGPAAALHRFGVLRAAPVLRAQYGHLPAAIGDTPPRPPQPALCARPMEEALMPDRGYMPDQIRAQLGRTDHTGALAIACPQTGCLAEPGQPCTSKGGRRRAPHEARTIAAQTRGTETD</sequence>
<name>A0ABU4MLB4_9ACTN</name>
<protein>
    <recommendedName>
        <fullName evidence="2">DNA-binding phage zinc finger domain-containing protein</fullName>
    </recommendedName>
</protein>
<dbReference type="InterPro" id="IPR056911">
    <property type="entry name" value="Phage_Znf_bind_put"/>
</dbReference>
<keyword evidence="4" id="KW-1185">Reference proteome</keyword>
<proteinExistence type="predicted"/>
<feature type="compositionally biased region" description="Low complexity" evidence="1">
    <location>
        <begin position="243"/>
        <end position="259"/>
    </location>
</feature>